<evidence type="ECO:0000313" key="2">
    <source>
        <dbReference type="EMBL" id="TFD49110.1"/>
    </source>
</evidence>
<feature type="transmembrane region" description="Helical" evidence="1">
    <location>
        <begin position="139"/>
        <end position="156"/>
    </location>
</feature>
<name>A0A4V3IR19_9MICO</name>
<organism evidence="2 3">
    <name type="scientific">Cryobacterium frigoriphilum</name>
    <dbReference type="NCBI Taxonomy" id="1259150"/>
    <lineage>
        <taxon>Bacteria</taxon>
        <taxon>Bacillati</taxon>
        <taxon>Actinomycetota</taxon>
        <taxon>Actinomycetes</taxon>
        <taxon>Micrococcales</taxon>
        <taxon>Microbacteriaceae</taxon>
        <taxon>Cryobacterium</taxon>
    </lineage>
</organism>
<dbReference type="GO" id="GO:0004252">
    <property type="term" value="F:serine-type endopeptidase activity"/>
    <property type="evidence" value="ECO:0007669"/>
    <property type="project" value="InterPro"/>
</dbReference>
<sequence>MNRALRVAREVGLTLGAVLGVVSILAALAAAFFGITPLIFRSGSMAPLIETGALAIAHRVPAADIRVNDIISATNSSGTRVTHRVEAIDELEGGSVALTMRGDANPIADAEPYVLAQADLILWHANGLGFALQEAQKPQWIFVIGLFVGGMLIVSARPRRVAGAVGADVAVPDRPRVAAVRVPAVYGWRHAQELVPPRAARWL</sequence>
<evidence type="ECO:0008006" key="4">
    <source>
        <dbReference type="Google" id="ProtNLM"/>
    </source>
</evidence>
<keyword evidence="1" id="KW-0472">Membrane</keyword>
<dbReference type="GO" id="GO:0006465">
    <property type="term" value="P:signal peptide processing"/>
    <property type="evidence" value="ECO:0007669"/>
    <property type="project" value="InterPro"/>
</dbReference>
<reference evidence="2 3" key="1">
    <citation type="submission" date="2019-03" db="EMBL/GenBank/DDBJ databases">
        <title>Genomics of glacier-inhabiting Cryobacterium strains.</title>
        <authorList>
            <person name="Liu Q."/>
            <person name="Xin Y.-H."/>
        </authorList>
    </citation>
    <scope>NUCLEOTIDE SEQUENCE [LARGE SCALE GENOMIC DNA]</scope>
    <source>
        <strain evidence="2 3">Hh14</strain>
    </source>
</reference>
<keyword evidence="1" id="KW-0812">Transmembrane</keyword>
<comment type="caution">
    <text evidence="2">The sequence shown here is derived from an EMBL/GenBank/DDBJ whole genome shotgun (WGS) entry which is preliminary data.</text>
</comment>
<feature type="transmembrane region" description="Helical" evidence="1">
    <location>
        <begin position="12"/>
        <end position="40"/>
    </location>
</feature>
<accession>A0A4V3IR19</accession>
<keyword evidence="1" id="KW-1133">Transmembrane helix</keyword>
<dbReference type="Proteomes" id="UP000297447">
    <property type="component" value="Unassembled WGS sequence"/>
</dbReference>
<dbReference type="AlphaFoldDB" id="A0A4V3IR19"/>
<dbReference type="RefSeq" id="WP_198418566.1">
    <property type="nucleotide sequence ID" value="NZ_SOHE01000052.1"/>
</dbReference>
<dbReference type="EMBL" id="SOHE01000052">
    <property type="protein sequence ID" value="TFD49110.1"/>
    <property type="molecule type" value="Genomic_DNA"/>
</dbReference>
<protein>
    <recommendedName>
        <fullName evidence="4">Signal peptidase I</fullName>
    </recommendedName>
</protein>
<evidence type="ECO:0000313" key="3">
    <source>
        <dbReference type="Proteomes" id="UP000297447"/>
    </source>
</evidence>
<gene>
    <name evidence="2" type="ORF">E3T55_11805</name>
</gene>
<feature type="non-terminal residue" evidence="2">
    <location>
        <position position="203"/>
    </location>
</feature>
<dbReference type="InterPro" id="IPR019533">
    <property type="entry name" value="Peptidase_S26"/>
</dbReference>
<keyword evidence="3" id="KW-1185">Reference proteome</keyword>
<evidence type="ECO:0000256" key="1">
    <source>
        <dbReference type="SAM" id="Phobius"/>
    </source>
</evidence>
<proteinExistence type="predicted"/>
<dbReference type="CDD" id="cd06530">
    <property type="entry name" value="S26_SPase_I"/>
    <property type="match status" value="1"/>
</dbReference>